<reference evidence="2" key="2">
    <citation type="journal article" date="2015" name="Fish Shellfish Immunol.">
        <title>Early steps in the European eel (Anguilla anguilla)-Vibrio vulnificus interaction in the gills: Role of the RtxA13 toxin.</title>
        <authorList>
            <person name="Callol A."/>
            <person name="Pajuelo D."/>
            <person name="Ebbesson L."/>
            <person name="Teles M."/>
            <person name="MacKenzie S."/>
            <person name="Amaro C."/>
        </authorList>
    </citation>
    <scope>NUCLEOTIDE SEQUENCE</scope>
</reference>
<evidence type="ECO:0000313" key="2">
    <source>
        <dbReference type="EMBL" id="JAH31888.1"/>
    </source>
</evidence>
<proteinExistence type="predicted"/>
<reference evidence="2" key="1">
    <citation type="submission" date="2014-11" db="EMBL/GenBank/DDBJ databases">
        <authorList>
            <person name="Amaro Gonzalez C."/>
        </authorList>
    </citation>
    <scope>NUCLEOTIDE SEQUENCE</scope>
</reference>
<keyword evidence="1" id="KW-0732">Signal</keyword>
<sequence length="53" mass="5838">MLQNSTKCSFFLFYLAVSVYFCRGPSSRVFIIKNPLHLGSGCTSVRASSGQKC</sequence>
<dbReference type="AlphaFoldDB" id="A0A0E9RUE4"/>
<feature type="chain" id="PRO_5002432074" evidence="1">
    <location>
        <begin position="25"/>
        <end position="53"/>
    </location>
</feature>
<accession>A0A0E9RUE4</accession>
<protein>
    <submittedName>
        <fullName evidence="2">Uncharacterized protein</fullName>
    </submittedName>
</protein>
<evidence type="ECO:0000256" key="1">
    <source>
        <dbReference type="SAM" id="SignalP"/>
    </source>
</evidence>
<feature type="signal peptide" evidence="1">
    <location>
        <begin position="1"/>
        <end position="24"/>
    </location>
</feature>
<dbReference type="EMBL" id="GBXM01076689">
    <property type="protein sequence ID" value="JAH31888.1"/>
    <property type="molecule type" value="Transcribed_RNA"/>
</dbReference>
<organism evidence="2">
    <name type="scientific">Anguilla anguilla</name>
    <name type="common">European freshwater eel</name>
    <name type="synonym">Muraena anguilla</name>
    <dbReference type="NCBI Taxonomy" id="7936"/>
    <lineage>
        <taxon>Eukaryota</taxon>
        <taxon>Metazoa</taxon>
        <taxon>Chordata</taxon>
        <taxon>Craniata</taxon>
        <taxon>Vertebrata</taxon>
        <taxon>Euteleostomi</taxon>
        <taxon>Actinopterygii</taxon>
        <taxon>Neopterygii</taxon>
        <taxon>Teleostei</taxon>
        <taxon>Anguilliformes</taxon>
        <taxon>Anguillidae</taxon>
        <taxon>Anguilla</taxon>
    </lineage>
</organism>
<name>A0A0E9RUE4_ANGAN</name>